<dbReference type="EMBL" id="FXYG01000001">
    <property type="protein sequence ID" value="SMX33504.1"/>
    <property type="molecule type" value="Genomic_DNA"/>
</dbReference>
<keyword evidence="12 19" id="KW-1133">Transmembrane helix</keyword>
<comment type="function">
    <text evidence="14 19">Joins adenosylcobinamide-GDP and alpha-ribazole to generate adenosylcobalamin (Ado-cobalamin). Also synthesizes adenosylcobalamin 5'-phosphate from adenosylcobinamide-GDP and alpha-ribazole 5'-phosphate.</text>
</comment>
<evidence type="ECO:0000256" key="2">
    <source>
        <dbReference type="ARBA" id="ARBA00004651"/>
    </source>
</evidence>
<evidence type="ECO:0000256" key="6">
    <source>
        <dbReference type="ARBA" id="ARBA00015850"/>
    </source>
</evidence>
<protein>
    <recommendedName>
        <fullName evidence="6 19">Adenosylcobinamide-GDP ribazoletransferase</fullName>
        <ecNumber evidence="5 19">2.7.8.26</ecNumber>
    </recommendedName>
    <alternativeName>
        <fullName evidence="16 19">Cobalamin synthase</fullName>
    </alternativeName>
    <alternativeName>
        <fullName evidence="15 19">Cobalamin-5'-phosphate synthase</fullName>
    </alternativeName>
</protein>
<evidence type="ECO:0000256" key="3">
    <source>
        <dbReference type="ARBA" id="ARBA00004663"/>
    </source>
</evidence>
<evidence type="ECO:0000256" key="13">
    <source>
        <dbReference type="ARBA" id="ARBA00023136"/>
    </source>
</evidence>
<comment type="cofactor">
    <cofactor evidence="1 19">
        <name>Mg(2+)</name>
        <dbReference type="ChEBI" id="CHEBI:18420"/>
    </cofactor>
</comment>
<dbReference type="GO" id="GO:0005886">
    <property type="term" value="C:plasma membrane"/>
    <property type="evidence" value="ECO:0007669"/>
    <property type="project" value="UniProtKB-SubCell"/>
</dbReference>
<dbReference type="NCBIfam" id="TIGR00317">
    <property type="entry name" value="cobS"/>
    <property type="match status" value="1"/>
</dbReference>
<name>A0A238JTI9_9RHOB</name>
<evidence type="ECO:0000256" key="5">
    <source>
        <dbReference type="ARBA" id="ARBA00013200"/>
    </source>
</evidence>
<evidence type="ECO:0000256" key="10">
    <source>
        <dbReference type="ARBA" id="ARBA00022692"/>
    </source>
</evidence>
<evidence type="ECO:0000256" key="8">
    <source>
        <dbReference type="ARBA" id="ARBA00022573"/>
    </source>
</evidence>
<comment type="pathway">
    <text evidence="3 19">Cofactor biosynthesis; adenosylcobalamin biosynthesis; adenosylcobalamin from cob(II)yrinate a,c-diamide: step 7/7.</text>
</comment>
<comment type="similarity">
    <text evidence="4 19">Belongs to the CobS family.</text>
</comment>
<keyword evidence="7 19" id="KW-1003">Cell membrane</keyword>
<keyword evidence="22" id="KW-1185">Reference proteome</keyword>
<evidence type="ECO:0000256" key="19">
    <source>
        <dbReference type="HAMAP-Rule" id="MF_00719"/>
    </source>
</evidence>
<comment type="catalytic activity">
    <reaction evidence="17 19">
        <text>alpha-ribazole + adenosylcob(III)inamide-GDP = adenosylcob(III)alamin + GMP + H(+)</text>
        <dbReference type="Rhea" id="RHEA:16049"/>
        <dbReference type="ChEBI" id="CHEBI:10329"/>
        <dbReference type="ChEBI" id="CHEBI:15378"/>
        <dbReference type="ChEBI" id="CHEBI:18408"/>
        <dbReference type="ChEBI" id="CHEBI:58115"/>
        <dbReference type="ChEBI" id="CHEBI:60487"/>
        <dbReference type="EC" id="2.7.8.26"/>
    </reaction>
</comment>
<dbReference type="GO" id="GO:0051073">
    <property type="term" value="F:adenosylcobinamide-GDP ribazoletransferase activity"/>
    <property type="evidence" value="ECO:0007669"/>
    <property type="project" value="UniProtKB-UniRule"/>
</dbReference>
<proteinExistence type="inferred from homology"/>
<evidence type="ECO:0000256" key="20">
    <source>
        <dbReference type="SAM" id="MobiDB-lite"/>
    </source>
</evidence>
<comment type="caution">
    <text evidence="19">Lacks conserved residue(s) required for the propagation of feature annotation.</text>
</comment>
<evidence type="ECO:0000313" key="21">
    <source>
        <dbReference type="EMBL" id="SMX33504.1"/>
    </source>
</evidence>
<keyword evidence="13 19" id="KW-0472">Membrane</keyword>
<keyword evidence="10 19" id="KW-0812">Transmembrane</keyword>
<dbReference type="Proteomes" id="UP000202485">
    <property type="component" value="Unassembled WGS sequence"/>
</dbReference>
<feature type="transmembrane region" description="Helical" evidence="19">
    <location>
        <begin position="82"/>
        <end position="102"/>
    </location>
</feature>
<sequence length="270" mass="27589">MFNRSRQSNNPSKGAQVHKNDTRTFSPWDVPLVLVLLTRLPLPVLPKWLFERQSKAAWAYPAAGLVVGGLGCIVGWSAMAVGLSGTVSAVLAVAVLIAATGAMHEDGLADTADGLWGGYTPERRLEIMKDSHIGTYGVLALLVIQLLRISAVASLLAAGSPAGILAATVFSRALMPPLMAGLPNARGSGLSHSVGAPPPLSVAAGFGLAFVFSLALLGWTALLPVACAVTATVGLAIIAKAKIGGQTGDILGASQQLSEVAFLLAVAALL</sequence>
<evidence type="ECO:0000256" key="12">
    <source>
        <dbReference type="ARBA" id="ARBA00022989"/>
    </source>
</evidence>
<dbReference type="AlphaFoldDB" id="A0A238JTI9"/>
<dbReference type="HAMAP" id="MF_00719">
    <property type="entry name" value="CobS"/>
    <property type="match status" value="1"/>
</dbReference>
<dbReference type="EC" id="2.7.8.26" evidence="5 19"/>
<dbReference type="UniPathway" id="UPA00148">
    <property type="reaction ID" value="UER00238"/>
</dbReference>
<evidence type="ECO:0000256" key="9">
    <source>
        <dbReference type="ARBA" id="ARBA00022679"/>
    </source>
</evidence>
<evidence type="ECO:0000256" key="16">
    <source>
        <dbReference type="ARBA" id="ARBA00032853"/>
    </source>
</evidence>
<dbReference type="GO" id="GO:0009236">
    <property type="term" value="P:cobalamin biosynthetic process"/>
    <property type="evidence" value="ECO:0007669"/>
    <property type="project" value="UniProtKB-UniRule"/>
</dbReference>
<keyword evidence="8 19" id="KW-0169">Cobalamin biosynthesis</keyword>
<keyword evidence="9 19" id="KW-0808">Transferase</keyword>
<keyword evidence="11 19" id="KW-0460">Magnesium</keyword>
<evidence type="ECO:0000256" key="14">
    <source>
        <dbReference type="ARBA" id="ARBA00025228"/>
    </source>
</evidence>
<evidence type="ECO:0000256" key="4">
    <source>
        <dbReference type="ARBA" id="ARBA00010561"/>
    </source>
</evidence>
<feature type="transmembrane region" description="Helical" evidence="19">
    <location>
        <begin position="57"/>
        <end position="76"/>
    </location>
</feature>
<dbReference type="Pfam" id="PF02654">
    <property type="entry name" value="CobS"/>
    <property type="match status" value="1"/>
</dbReference>
<dbReference type="PANTHER" id="PTHR34148">
    <property type="entry name" value="ADENOSYLCOBINAMIDE-GDP RIBAZOLETRANSFERASE"/>
    <property type="match status" value="1"/>
</dbReference>
<reference evidence="22" key="1">
    <citation type="submission" date="2017-05" db="EMBL/GenBank/DDBJ databases">
        <authorList>
            <person name="Rodrigo-Torres L."/>
            <person name="Arahal R. D."/>
            <person name="Lucena T."/>
        </authorList>
    </citation>
    <scope>NUCLEOTIDE SEQUENCE [LARGE SCALE GENOMIC DNA]</scope>
    <source>
        <strain evidence="22">CECT 8715</strain>
    </source>
</reference>
<evidence type="ECO:0000313" key="22">
    <source>
        <dbReference type="Proteomes" id="UP000202485"/>
    </source>
</evidence>
<dbReference type="InterPro" id="IPR003805">
    <property type="entry name" value="CobS"/>
</dbReference>
<accession>A0A238JTI9</accession>
<gene>
    <name evidence="21" type="primary">cobS_1</name>
    <name evidence="19" type="synonym">cobS</name>
    <name evidence="21" type="ORF">RUA8715_00179</name>
</gene>
<evidence type="ECO:0000256" key="7">
    <source>
        <dbReference type="ARBA" id="ARBA00022475"/>
    </source>
</evidence>
<evidence type="ECO:0000256" key="15">
    <source>
        <dbReference type="ARBA" id="ARBA00032605"/>
    </source>
</evidence>
<organism evidence="21 22">
    <name type="scientific">Ruegeria arenilitoris</name>
    <dbReference type="NCBI Taxonomy" id="1173585"/>
    <lineage>
        <taxon>Bacteria</taxon>
        <taxon>Pseudomonadati</taxon>
        <taxon>Pseudomonadota</taxon>
        <taxon>Alphaproteobacteria</taxon>
        <taxon>Rhodobacterales</taxon>
        <taxon>Roseobacteraceae</taxon>
        <taxon>Ruegeria</taxon>
    </lineage>
</organism>
<evidence type="ECO:0000256" key="17">
    <source>
        <dbReference type="ARBA" id="ARBA00048623"/>
    </source>
</evidence>
<evidence type="ECO:0000256" key="11">
    <source>
        <dbReference type="ARBA" id="ARBA00022842"/>
    </source>
</evidence>
<feature type="region of interest" description="Disordered" evidence="20">
    <location>
        <begin position="1"/>
        <end position="20"/>
    </location>
</feature>
<dbReference type="GO" id="GO:0008818">
    <property type="term" value="F:cobalamin 5'-phosphate synthase activity"/>
    <property type="evidence" value="ECO:0007669"/>
    <property type="project" value="UniProtKB-UniRule"/>
</dbReference>
<evidence type="ECO:0000256" key="1">
    <source>
        <dbReference type="ARBA" id="ARBA00001946"/>
    </source>
</evidence>
<evidence type="ECO:0000256" key="18">
    <source>
        <dbReference type="ARBA" id="ARBA00049504"/>
    </source>
</evidence>
<feature type="compositionally biased region" description="Polar residues" evidence="20">
    <location>
        <begin position="1"/>
        <end position="13"/>
    </location>
</feature>
<comment type="subcellular location">
    <subcellularLocation>
        <location evidence="2 19">Cell membrane</location>
        <topology evidence="2 19">Multi-pass membrane protein</topology>
    </subcellularLocation>
</comment>
<feature type="transmembrane region" description="Helical" evidence="19">
    <location>
        <begin position="221"/>
        <end position="239"/>
    </location>
</feature>
<dbReference type="PANTHER" id="PTHR34148:SF1">
    <property type="entry name" value="ADENOSYLCOBINAMIDE-GDP RIBAZOLETRANSFERASE"/>
    <property type="match status" value="1"/>
</dbReference>
<comment type="catalytic activity">
    <reaction evidence="18 19">
        <text>alpha-ribazole 5'-phosphate + adenosylcob(III)inamide-GDP = adenosylcob(III)alamin 5'-phosphate + GMP + H(+)</text>
        <dbReference type="Rhea" id="RHEA:23560"/>
        <dbReference type="ChEBI" id="CHEBI:15378"/>
        <dbReference type="ChEBI" id="CHEBI:57918"/>
        <dbReference type="ChEBI" id="CHEBI:58115"/>
        <dbReference type="ChEBI" id="CHEBI:60487"/>
        <dbReference type="ChEBI" id="CHEBI:60493"/>
        <dbReference type="EC" id="2.7.8.26"/>
    </reaction>
</comment>